<dbReference type="EMBL" id="FOLO01000010">
    <property type="protein sequence ID" value="SFC47769.1"/>
    <property type="molecule type" value="Genomic_DNA"/>
</dbReference>
<dbReference type="InterPro" id="IPR001584">
    <property type="entry name" value="Integrase_cat-core"/>
</dbReference>
<dbReference type="InterPro" id="IPR015378">
    <property type="entry name" value="Transposase-like_Mu_C"/>
</dbReference>
<protein>
    <submittedName>
        <fullName evidence="2">Mu transposase, C-terminal</fullName>
    </submittedName>
</protein>
<evidence type="ECO:0000259" key="1">
    <source>
        <dbReference type="PROSITE" id="PS50994"/>
    </source>
</evidence>
<gene>
    <name evidence="2" type="ORF">SAMN02745724_01748</name>
</gene>
<sequence>MFRINEVLAFNETLYRILIIFPEEIVWIPLYDDRAFPSIVSQKELMDAVDEGVLTRESDPFEFLTLENPDEESIAWGKREKNFALIQPIIIDHQAVFPNVRAARVKEVIEEKGSTKPTLYNLLRRYWQRGQNENAMLPDYKKSGAKGKKRQATDKKLGRPRIYTAGIGAIINEDIERLFRRAIEKYLLTEKKNTLSFSHRRFQDIYDMYYPNTPAEEIPTFWQMQHFYQREYKQVEIIQKRASSIAFAKDIRPLSSTANTDVLGPGSRFEIDATIADIYVVSNSERRNIIGRPVIYMVIDVFSRMVAGFYVGVESPSYASAMQALTHALTDKVDYCKKFGFDIEYEDWPVIGLPDAILADRGELLGHQIESLERSFSVRIENTPPYRGDAKGIVERSFKTHQAIFKPYAPGIVTGTKIKKQGDKDYRLDATLTINEFTEIILASVLYHNRFHTMKKYDRDIDMPTDLLMTPLSLWNWGLQNRTGKLRAVSEDAATIALLPRKKATISELGICLFGVYYTCSEIVLQGWMHRSKEAKHPKSLDAAYDPRTANHIYLFPEKNSSEYWVCDLTQRCREFDTCSFWDVWQTQNEQKKSVAASKLVSKTKERELERLIEEKIKQAKKEMPNTDDQSNVQRTKGIIKHRAEAKREERQQTAFYPEKIKQDKLADVIPLAVQEDDYSFPDHIDELFDED</sequence>
<dbReference type="InterPro" id="IPR036397">
    <property type="entry name" value="RNaseH_sf"/>
</dbReference>
<dbReference type="GO" id="GO:0003676">
    <property type="term" value="F:nucleic acid binding"/>
    <property type="evidence" value="ECO:0007669"/>
    <property type="project" value="InterPro"/>
</dbReference>
<keyword evidence="3" id="KW-1185">Reference proteome</keyword>
<accession>A0A1I1JGM3</accession>
<dbReference type="RefSeq" id="WP_091982831.1">
    <property type="nucleotide sequence ID" value="NZ_FOLO01000010.1"/>
</dbReference>
<dbReference type="Gene3D" id="3.30.420.10">
    <property type="entry name" value="Ribonuclease H-like superfamily/Ribonuclease H"/>
    <property type="match status" value="1"/>
</dbReference>
<dbReference type="STRING" id="1123010.SAMN02745724_01748"/>
<dbReference type="Pfam" id="PF09299">
    <property type="entry name" value="Mu-transpos_C"/>
    <property type="match status" value="1"/>
</dbReference>
<dbReference type="AlphaFoldDB" id="A0A1I1JGM3"/>
<evidence type="ECO:0000313" key="3">
    <source>
        <dbReference type="Proteomes" id="UP000198862"/>
    </source>
</evidence>
<dbReference type="SUPFAM" id="SSF53098">
    <property type="entry name" value="Ribonuclease H-like"/>
    <property type="match status" value="1"/>
</dbReference>
<name>A0A1I1JGM3_9GAMM</name>
<organism evidence="2 3">
    <name type="scientific">Pseudoalteromonas denitrificans DSM 6059</name>
    <dbReference type="NCBI Taxonomy" id="1123010"/>
    <lineage>
        <taxon>Bacteria</taxon>
        <taxon>Pseudomonadati</taxon>
        <taxon>Pseudomonadota</taxon>
        <taxon>Gammaproteobacteria</taxon>
        <taxon>Alteromonadales</taxon>
        <taxon>Pseudoalteromonadaceae</taxon>
        <taxon>Pseudoalteromonas</taxon>
    </lineage>
</organism>
<dbReference type="GO" id="GO:0015074">
    <property type="term" value="P:DNA integration"/>
    <property type="evidence" value="ECO:0007669"/>
    <property type="project" value="InterPro"/>
</dbReference>
<evidence type="ECO:0000313" key="2">
    <source>
        <dbReference type="EMBL" id="SFC47769.1"/>
    </source>
</evidence>
<proteinExistence type="predicted"/>
<feature type="domain" description="Integrase catalytic" evidence="1">
    <location>
        <begin position="261"/>
        <end position="472"/>
    </location>
</feature>
<dbReference type="InterPro" id="IPR012337">
    <property type="entry name" value="RNaseH-like_sf"/>
</dbReference>
<reference evidence="2 3" key="1">
    <citation type="submission" date="2016-10" db="EMBL/GenBank/DDBJ databases">
        <authorList>
            <person name="de Groot N.N."/>
        </authorList>
    </citation>
    <scope>NUCLEOTIDE SEQUENCE [LARGE SCALE GENOMIC DNA]</scope>
    <source>
        <strain evidence="2 3">DSM 6059</strain>
    </source>
</reference>
<dbReference type="OrthoDB" id="501284at2"/>
<dbReference type="PROSITE" id="PS50994">
    <property type="entry name" value="INTEGRASE"/>
    <property type="match status" value="1"/>
</dbReference>
<dbReference type="Proteomes" id="UP000198862">
    <property type="component" value="Unassembled WGS sequence"/>
</dbReference>